<dbReference type="PANTHER" id="PTHR19229">
    <property type="entry name" value="ATP-BINDING CASSETTE TRANSPORTER SUBFAMILY A ABCA"/>
    <property type="match status" value="1"/>
</dbReference>
<organism evidence="3 4">
    <name type="scientific">Lithospermum erythrorhizon</name>
    <name type="common">Purple gromwell</name>
    <name type="synonym">Lithospermum officinale var. erythrorhizon</name>
    <dbReference type="NCBI Taxonomy" id="34254"/>
    <lineage>
        <taxon>Eukaryota</taxon>
        <taxon>Viridiplantae</taxon>
        <taxon>Streptophyta</taxon>
        <taxon>Embryophyta</taxon>
        <taxon>Tracheophyta</taxon>
        <taxon>Spermatophyta</taxon>
        <taxon>Magnoliopsida</taxon>
        <taxon>eudicotyledons</taxon>
        <taxon>Gunneridae</taxon>
        <taxon>Pentapetalae</taxon>
        <taxon>asterids</taxon>
        <taxon>lamiids</taxon>
        <taxon>Boraginales</taxon>
        <taxon>Boraginaceae</taxon>
        <taxon>Boraginoideae</taxon>
        <taxon>Lithospermeae</taxon>
        <taxon>Lithospermum</taxon>
    </lineage>
</organism>
<evidence type="ECO:0000256" key="1">
    <source>
        <dbReference type="SAM" id="MobiDB-lite"/>
    </source>
</evidence>
<dbReference type="Gene3D" id="3.40.50.300">
    <property type="entry name" value="P-loop containing nucleotide triphosphate hydrolases"/>
    <property type="match status" value="1"/>
</dbReference>
<dbReference type="GO" id="GO:0016020">
    <property type="term" value="C:membrane"/>
    <property type="evidence" value="ECO:0007669"/>
    <property type="project" value="InterPro"/>
</dbReference>
<dbReference type="Proteomes" id="UP001454036">
    <property type="component" value="Unassembled WGS sequence"/>
</dbReference>
<dbReference type="InterPro" id="IPR026082">
    <property type="entry name" value="ABCA"/>
</dbReference>
<keyword evidence="4" id="KW-1185">Reference proteome</keyword>
<protein>
    <submittedName>
        <fullName evidence="3">ATP-binding cassette</fullName>
    </submittedName>
</protein>
<dbReference type="EMBL" id="BAABME010000212">
    <property type="protein sequence ID" value="GAA0140737.1"/>
    <property type="molecule type" value="Genomic_DNA"/>
</dbReference>
<evidence type="ECO:0000313" key="4">
    <source>
        <dbReference type="Proteomes" id="UP001454036"/>
    </source>
</evidence>
<gene>
    <name evidence="3" type="ORF">LIER_02033</name>
</gene>
<sequence>MMTSVAITQKVGTMTHLEGLKLLGQVKLSNAIKVRAGSYSGGMKRRLSVAIALIGDPKFLVFDEPTTGMDPIAKRHVWDIILAAKQGRCIILTTHAMEEADILSDRVGIMAKGTLRCVGTSLLLKQKFGAGFIVKVNFIGDHTPEQDHDTKLKHEDVKDFFKQMIRIIYIYNYTFRFHGESTLAKGKAIADQPGPKARANKPIPQCRISTRLTTVVTNPEMTRPSIPVCQNPVDENLTNHLTPSMGNEDQVPLNKKYGLSPTEQQVQNDIPRISQLPPTIPQS</sequence>
<dbReference type="GO" id="GO:0140359">
    <property type="term" value="F:ABC-type transporter activity"/>
    <property type="evidence" value="ECO:0007669"/>
    <property type="project" value="InterPro"/>
</dbReference>
<proteinExistence type="predicted"/>
<dbReference type="SUPFAM" id="SSF52540">
    <property type="entry name" value="P-loop containing nucleoside triphosphate hydrolases"/>
    <property type="match status" value="1"/>
</dbReference>
<evidence type="ECO:0000313" key="3">
    <source>
        <dbReference type="EMBL" id="GAA0140737.1"/>
    </source>
</evidence>
<dbReference type="GO" id="GO:0016887">
    <property type="term" value="F:ATP hydrolysis activity"/>
    <property type="evidence" value="ECO:0007669"/>
    <property type="project" value="InterPro"/>
</dbReference>
<keyword evidence="3" id="KW-0067">ATP-binding</keyword>
<keyword evidence="3" id="KW-0547">Nucleotide-binding</keyword>
<accession>A0AAV3NN15</accession>
<dbReference type="GO" id="GO:0005319">
    <property type="term" value="F:lipid transporter activity"/>
    <property type="evidence" value="ECO:0007669"/>
    <property type="project" value="TreeGrafter"/>
</dbReference>
<feature type="compositionally biased region" description="Polar residues" evidence="1">
    <location>
        <begin position="236"/>
        <end position="247"/>
    </location>
</feature>
<feature type="domain" description="ATPase AAA-type core" evidence="2">
    <location>
        <begin position="23"/>
        <end position="96"/>
    </location>
</feature>
<dbReference type="PANTHER" id="PTHR19229:SF223">
    <property type="entry name" value="ABC TRANSPORTER A FAMILY MEMBER 11-LIKE"/>
    <property type="match status" value="1"/>
</dbReference>
<dbReference type="InterPro" id="IPR027417">
    <property type="entry name" value="P-loop_NTPase"/>
</dbReference>
<name>A0AAV3NN15_LITER</name>
<dbReference type="Pfam" id="PF13304">
    <property type="entry name" value="AAA_21"/>
    <property type="match status" value="1"/>
</dbReference>
<reference evidence="3 4" key="1">
    <citation type="submission" date="2024-01" db="EMBL/GenBank/DDBJ databases">
        <title>The complete chloroplast genome sequence of Lithospermum erythrorhizon: insights into the phylogenetic relationship among Boraginaceae species and the maternal lineages of purple gromwells.</title>
        <authorList>
            <person name="Okada T."/>
            <person name="Watanabe K."/>
        </authorList>
    </citation>
    <scope>NUCLEOTIDE SEQUENCE [LARGE SCALE GENOMIC DNA]</scope>
</reference>
<dbReference type="InterPro" id="IPR003959">
    <property type="entry name" value="ATPase_AAA_core"/>
</dbReference>
<dbReference type="GO" id="GO:0005524">
    <property type="term" value="F:ATP binding"/>
    <property type="evidence" value="ECO:0007669"/>
    <property type="project" value="UniProtKB-KW"/>
</dbReference>
<feature type="region of interest" description="Disordered" evidence="1">
    <location>
        <begin position="223"/>
        <end position="283"/>
    </location>
</feature>
<evidence type="ECO:0000259" key="2">
    <source>
        <dbReference type="Pfam" id="PF13304"/>
    </source>
</evidence>
<dbReference type="AlphaFoldDB" id="A0AAV3NN15"/>
<comment type="caution">
    <text evidence="3">The sequence shown here is derived from an EMBL/GenBank/DDBJ whole genome shotgun (WGS) entry which is preliminary data.</text>
</comment>